<evidence type="ECO:0000256" key="1">
    <source>
        <dbReference type="SAM" id="Phobius"/>
    </source>
</evidence>
<comment type="caution">
    <text evidence="2">The sequence shown here is derived from an EMBL/GenBank/DDBJ whole genome shotgun (WGS) entry which is preliminary data.</text>
</comment>
<dbReference type="AlphaFoldDB" id="A0A919NP78"/>
<feature type="transmembrane region" description="Helical" evidence="1">
    <location>
        <begin position="71"/>
        <end position="94"/>
    </location>
</feature>
<evidence type="ECO:0000313" key="3">
    <source>
        <dbReference type="Proteomes" id="UP000623608"/>
    </source>
</evidence>
<keyword evidence="1" id="KW-1133">Transmembrane helix</keyword>
<organism evidence="2 3">
    <name type="scientific">Paractinoplanes tereljensis</name>
    <dbReference type="NCBI Taxonomy" id="571912"/>
    <lineage>
        <taxon>Bacteria</taxon>
        <taxon>Bacillati</taxon>
        <taxon>Actinomycetota</taxon>
        <taxon>Actinomycetes</taxon>
        <taxon>Micromonosporales</taxon>
        <taxon>Micromonosporaceae</taxon>
        <taxon>Paractinoplanes</taxon>
    </lineage>
</organism>
<dbReference type="Proteomes" id="UP000623608">
    <property type="component" value="Unassembled WGS sequence"/>
</dbReference>
<protein>
    <submittedName>
        <fullName evidence="2">Uncharacterized protein</fullName>
    </submittedName>
</protein>
<dbReference type="EMBL" id="BOMY01000033">
    <property type="protein sequence ID" value="GIF22148.1"/>
    <property type="molecule type" value="Genomic_DNA"/>
</dbReference>
<reference evidence="2" key="1">
    <citation type="submission" date="2021-01" db="EMBL/GenBank/DDBJ databases">
        <title>Whole genome shotgun sequence of Actinoplanes tereljensis NBRC 105297.</title>
        <authorList>
            <person name="Komaki H."/>
            <person name="Tamura T."/>
        </authorList>
    </citation>
    <scope>NUCLEOTIDE SEQUENCE</scope>
    <source>
        <strain evidence="2">NBRC 105297</strain>
    </source>
</reference>
<sequence>MTTAERVNLLVPAEVVPRLSIPETAGATPAPIRGGDLFVRGVPAAVAEQWIERNPGVYTVSRRPVVRRYPARTYTVAAVLVLIVAVQAVIVPAVGETGPFWVWLFAPALAAAGITLAYKSIPFGHVRFARARG</sequence>
<dbReference type="RefSeq" id="WP_203809357.1">
    <property type="nucleotide sequence ID" value="NZ_BOMY01000033.1"/>
</dbReference>
<feature type="transmembrane region" description="Helical" evidence="1">
    <location>
        <begin position="100"/>
        <end position="118"/>
    </location>
</feature>
<accession>A0A919NP78</accession>
<keyword evidence="3" id="KW-1185">Reference proteome</keyword>
<keyword evidence="1" id="KW-0472">Membrane</keyword>
<keyword evidence="1" id="KW-0812">Transmembrane</keyword>
<evidence type="ECO:0000313" key="2">
    <source>
        <dbReference type="EMBL" id="GIF22148.1"/>
    </source>
</evidence>
<name>A0A919NP78_9ACTN</name>
<gene>
    <name evidence="2" type="ORF">Ate02nite_48780</name>
</gene>
<proteinExistence type="predicted"/>